<evidence type="ECO:0000259" key="1">
    <source>
        <dbReference type="PROSITE" id="PS51186"/>
    </source>
</evidence>
<dbReference type="InterPro" id="IPR025559">
    <property type="entry name" value="Eis_dom"/>
</dbReference>
<dbReference type="InterPro" id="IPR036527">
    <property type="entry name" value="SCP2_sterol-bd_dom_sf"/>
</dbReference>
<protein>
    <submittedName>
        <fullName evidence="2">GNAT family N-acetyltransferase</fullName>
    </submittedName>
</protein>
<evidence type="ECO:0000313" key="3">
    <source>
        <dbReference type="Proteomes" id="UP000317863"/>
    </source>
</evidence>
<dbReference type="RefSeq" id="WP_142534934.1">
    <property type="nucleotide sequence ID" value="NZ_SGJB01000001.1"/>
</dbReference>
<dbReference type="PANTHER" id="PTHR37817">
    <property type="entry name" value="N-ACETYLTRANSFERASE EIS"/>
    <property type="match status" value="1"/>
</dbReference>
<dbReference type="CDD" id="cd04301">
    <property type="entry name" value="NAT_SF"/>
    <property type="match status" value="1"/>
</dbReference>
<feature type="domain" description="N-acetyltransferase" evidence="1">
    <location>
        <begin position="1"/>
        <end position="163"/>
    </location>
</feature>
<dbReference type="InterPro" id="IPR000182">
    <property type="entry name" value="GNAT_dom"/>
</dbReference>
<evidence type="ECO:0000313" key="2">
    <source>
        <dbReference type="EMBL" id="TQQ85709.1"/>
    </source>
</evidence>
<organism evidence="2 3">
    <name type="scientific">Peptacetobacter hominis</name>
    <dbReference type="NCBI Taxonomy" id="2743610"/>
    <lineage>
        <taxon>Bacteria</taxon>
        <taxon>Bacillati</taxon>
        <taxon>Bacillota</taxon>
        <taxon>Clostridia</taxon>
        <taxon>Peptostreptococcales</taxon>
        <taxon>Peptostreptococcaceae</taxon>
        <taxon>Peptacetobacter</taxon>
    </lineage>
</organism>
<sequence length="394" mass="46144">MKVYIADEKNINDIKEMWRYCFAESEAYNEYYFDRKLKPEDTVVCCDDEKAIASIQLNQYKIMLNEKEENVSYVVGVSTMPEARGKGIMKKMMKFSLDEMYKRGQNVSLLMPIDFRLYRRYGYENCYDILEHRIDMEELSGFRIEQNVRRLTLDDINELIKLYDSVNKMNNGYVIRDRFRFENMFAEAEADGSYIYGIEDESGKLSGYMVYSMDSGTLFVRELYFTDISTLKTAIGFIYNHNTQCSKAVIMEDIRNCVGKVIRNPRKTETIQKQFMMGRVINFDGVLDSMVSECNSGVNAEDSIKVAIKDDYIESNNAVYDIRASDDGITYEKFEYNEENSDVSMNINCISQLVFSYIDIDEADFVYNLGISDDKKEVLKRLFVKRRNHINEYD</sequence>
<dbReference type="SUPFAM" id="SSF55718">
    <property type="entry name" value="SCP-like"/>
    <property type="match status" value="1"/>
</dbReference>
<comment type="caution">
    <text evidence="2">The sequence shown here is derived from an EMBL/GenBank/DDBJ whole genome shotgun (WGS) entry which is preliminary data.</text>
</comment>
<dbReference type="Pfam" id="PF13530">
    <property type="entry name" value="SCP2_2"/>
    <property type="match status" value="1"/>
</dbReference>
<dbReference type="GO" id="GO:0030649">
    <property type="term" value="P:aminoglycoside antibiotic catabolic process"/>
    <property type="evidence" value="ECO:0007669"/>
    <property type="project" value="TreeGrafter"/>
</dbReference>
<dbReference type="EMBL" id="SGJB01000001">
    <property type="protein sequence ID" value="TQQ85709.1"/>
    <property type="molecule type" value="Genomic_DNA"/>
</dbReference>
<dbReference type="InterPro" id="IPR051554">
    <property type="entry name" value="Acetyltransferase_Eis"/>
</dbReference>
<dbReference type="Pfam" id="PF17668">
    <property type="entry name" value="Acetyltransf_17"/>
    <property type="match status" value="1"/>
</dbReference>
<name>A0A544QY99_9FIRM</name>
<dbReference type="AlphaFoldDB" id="A0A544QY99"/>
<dbReference type="InterPro" id="IPR016181">
    <property type="entry name" value="Acyl_CoA_acyltransferase"/>
</dbReference>
<accession>A0A544QY99</accession>
<dbReference type="Gene3D" id="3.30.1050.10">
    <property type="entry name" value="SCP2 sterol-binding domain"/>
    <property type="match status" value="1"/>
</dbReference>
<keyword evidence="2" id="KW-0808">Transferase</keyword>
<gene>
    <name evidence="2" type="ORF">EXD82_00395</name>
</gene>
<proteinExistence type="predicted"/>
<dbReference type="SUPFAM" id="SSF55729">
    <property type="entry name" value="Acyl-CoA N-acyltransferases (Nat)"/>
    <property type="match status" value="1"/>
</dbReference>
<dbReference type="Gene3D" id="3.40.630.30">
    <property type="match status" value="2"/>
</dbReference>
<reference evidence="2 3" key="1">
    <citation type="submission" date="2019-02" db="EMBL/GenBank/DDBJ databases">
        <title>Peptostreptococcaceae bacterium ZHW00191 nov., a new bacterium isolated from the human gut.</title>
        <authorList>
            <person name="Zhou H.-W."/>
            <person name="Chen X.-J."/>
        </authorList>
    </citation>
    <scope>NUCLEOTIDE SEQUENCE [LARGE SCALE GENOMIC DNA]</scope>
    <source>
        <strain evidence="2 3">ZHW00191</strain>
    </source>
</reference>
<dbReference type="InterPro" id="IPR041380">
    <property type="entry name" value="Acetyltransf_17"/>
</dbReference>
<dbReference type="PROSITE" id="PS51186">
    <property type="entry name" value="GNAT"/>
    <property type="match status" value="1"/>
</dbReference>
<dbReference type="OrthoDB" id="9768284at2"/>
<dbReference type="Proteomes" id="UP000317863">
    <property type="component" value="Unassembled WGS sequence"/>
</dbReference>
<dbReference type="PANTHER" id="PTHR37817:SF1">
    <property type="entry name" value="N-ACETYLTRANSFERASE EIS"/>
    <property type="match status" value="1"/>
</dbReference>
<dbReference type="Pfam" id="PF13527">
    <property type="entry name" value="Acetyltransf_9"/>
    <property type="match status" value="1"/>
</dbReference>
<dbReference type="GO" id="GO:0034069">
    <property type="term" value="F:aminoglycoside N-acetyltransferase activity"/>
    <property type="evidence" value="ECO:0007669"/>
    <property type="project" value="TreeGrafter"/>
</dbReference>
<keyword evidence="3" id="KW-1185">Reference proteome</keyword>